<dbReference type="OrthoDB" id="832722at2"/>
<comment type="caution">
    <text evidence="4">The sequence shown here is derived from an EMBL/GenBank/DDBJ whole genome shotgun (WGS) entry which is preliminary data.</text>
</comment>
<keyword evidence="5" id="KW-1185">Reference proteome</keyword>
<dbReference type="InterPro" id="IPR028098">
    <property type="entry name" value="Glyco_trans_4-like_N"/>
</dbReference>
<organism evidence="4 5">
    <name type="scientific">Rubrivivax albus</name>
    <dbReference type="NCBI Taxonomy" id="2499835"/>
    <lineage>
        <taxon>Bacteria</taxon>
        <taxon>Pseudomonadati</taxon>
        <taxon>Pseudomonadota</taxon>
        <taxon>Betaproteobacteria</taxon>
        <taxon>Burkholderiales</taxon>
        <taxon>Sphaerotilaceae</taxon>
        <taxon>Rubrivivax</taxon>
    </lineage>
</organism>
<proteinExistence type="predicted"/>
<dbReference type="PANTHER" id="PTHR12526">
    <property type="entry name" value="GLYCOSYLTRANSFERASE"/>
    <property type="match status" value="1"/>
</dbReference>
<evidence type="ECO:0000256" key="2">
    <source>
        <dbReference type="ARBA" id="ARBA00022679"/>
    </source>
</evidence>
<accession>A0A3S2U988</accession>
<gene>
    <name evidence="4" type="ORF">ENE75_06245</name>
</gene>
<reference evidence="4 5" key="1">
    <citation type="submission" date="2019-01" db="EMBL/GenBank/DDBJ databases">
        <authorList>
            <person name="Chen W.-M."/>
        </authorList>
    </citation>
    <scope>NUCLEOTIDE SEQUENCE [LARGE SCALE GENOMIC DNA]</scope>
    <source>
        <strain evidence="4 5">ICH-3</strain>
    </source>
</reference>
<evidence type="ECO:0000313" key="5">
    <source>
        <dbReference type="Proteomes" id="UP000288178"/>
    </source>
</evidence>
<dbReference type="SUPFAM" id="SSF53756">
    <property type="entry name" value="UDP-Glycosyltransferase/glycogen phosphorylase"/>
    <property type="match status" value="1"/>
</dbReference>
<name>A0A3S2U988_9BURK</name>
<dbReference type="Gene3D" id="3.40.50.2000">
    <property type="entry name" value="Glycogen Phosphorylase B"/>
    <property type="match status" value="2"/>
</dbReference>
<keyword evidence="1" id="KW-0328">Glycosyltransferase</keyword>
<evidence type="ECO:0000256" key="1">
    <source>
        <dbReference type="ARBA" id="ARBA00022676"/>
    </source>
</evidence>
<dbReference type="Proteomes" id="UP000288178">
    <property type="component" value="Unassembled WGS sequence"/>
</dbReference>
<dbReference type="PANTHER" id="PTHR12526:SF510">
    <property type="entry name" value="D-INOSITOL 3-PHOSPHATE GLYCOSYLTRANSFERASE"/>
    <property type="match status" value="1"/>
</dbReference>
<dbReference type="GO" id="GO:0016757">
    <property type="term" value="F:glycosyltransferase activity"/>
    <property type="evidence" value="ECO:0007669"/>
    <property type="project" value="UniProtKB-KW"/>
</dbReference>
<keyword evidence="2 4" id="KW-0808">Transferase</keyword>
<protein>
    <submittedName>
        <fullName evidence="4">Glycosyltransferase</fullName>
    </submittedName>
</protein>
<dbReference type="EMBL" id="SACT01000002">
    <property type="protein sequence ID" value="RVT52065.1"/>
    <property type="molecule type" value="Genomic_DNA"/>
</dbReference>
<dbReference type="Pfam" id="PF13477">
    <property type="entry name" value="Glyco_trans_4_2"/>
    <property type="match status" value="1"/>
</dbReference>
<dbReference type="AlphaFoldDB" id="A0A3S2U988"/>
<evidence type="ECO:0000259" key="3">
    <source>
        <dbReference type="Pfam" id="PF13477"/>
    </source>
</evidence>
<sequence length="358" mass="39191">MAEHLCLLGDANSVHLRRWALEMATRGFRISIVTARPQPLEGIEQIVLPPVRRSADWLWRVGAARRAVAALAPDLVHAHYVTSYGFLAARIGRRPLVMTAWGSDLLLTPERSALLRALTGWTLHRADLVTGDSLDLVAAADAYGLRRPAVQLHWGADMARFAPADWPARAPFEIVSLRSWEPNYRIPVILQAAAALHHEAPQRPLHLHLLGGGPDEAALRAQAQALGLAQVVSFHGRLDDAGMAAVLARCKASVSVPASDATSVSVLESMAAGVPVVASDLPANRQWLDADRRLIVPVDDATALAGALRLLRDDDTLARQVSEHQLARMRMDGDRRVQMDRMAALYRELLADQHPLRR</sequence>
<dbReference type="Pfam" id="PF13692">
    <property type="entry name" value="Glyco_trans_1_4"/>
    <property type="match status" value="1"/>
</dbReference>
<feature type="domain" description="Glycosyltransferase subfamily 4-like N-terminal" evidence="3">
    <location>
        <begin position="4"/>
        <end position="131"/>
    </location>
</feature>
<dbReference type="RefSeq" id="WP_128196914.1">
    <property type="nucleotide sequence ID" value="NZ_SACT01000002.1"/>
</dbReference>
<evidence type="ECO:0000313" key="4">
    <source>
        <dbReference type="EMBL" id="RVT52065.1"/>
    </source>
</evidence>